<feature type="compositionally biased region" description="Basic and acidic residues" evidence="1">
    <location>
        <begin position="42"/>
        <end position="52"/>
    </location>
</feature>
<evidence type="ECO:0000313" key="2">
    <source>
        <dbReference type="EMBL" id="GBN33661.1"/>
    </source>
</evidence>
<gene>
    <name evidence="2" type="ORF">AVEN_274767_1</name>
</gene>
<keyword evidence="3" id="KW-1185">Reference proteome</keyword>
<organism evidence="2 3">
    <name type="scientific">Araneus ventricosus</name>
    <name type="common">Orbweaver spider</name>
    <name type="synonym">Epeira ventricosa</name>
    <dbReference type="NCBI Taxonomy" id="182803"/>
    <lineage>
        <taxon>Eukaryota</taxon>
        <taxon>Metazoa</taxon>
        <taxon>Ecdysozoa</taxon>
        <taxon>Arthropoda</taxon>
        <taxon>Chelicerata</taxon>
        <taxon>Arachnida</taxon>
        <taxon>Araneae</taxon>
        <taxon>Araneomorphae</taxon>
        <taxon>Entelegynae</taxon>
        <taxon>Araneoidea</taxon>
        <taxon>Araneidae</taxon>
        <taxon>Araneus</taxon>
    </lineage>
</organism>
<dbReference type="AlphaFoldDB" id="A0A4Y2N2T7"/>
<accession>A0A4Y2N2T7</accession>
<proteinExistence type="predicted"/>
<evidence type="ECO:0000256" key="1">
    <source>
        <dbReference type="SAM" id="MobiDB-lite"/>
    </source>
</evidence>
<evidence type="ECO:0000313" key="3">
    <source>
        <dbReference type="Proteomes" id="UP000499080"/>
    </source>
</evidence>
<dbReference type="Proteomes" id="UP000499080">
    <property type="component" value="Unassembled WGS sequence"/>
</dbReference>
<name>A0A4Y2N2T7_ARAVE</name>
<protein>
    <submittedName>
        <fullName evidence="2">Uncharacterized protein</fullName>
    </submittedName>
</protein>
<sequence>MHNHCRTTIKEHGSDHLLTSRHSQSLRFRKNSKKIQQNDGLTAEKTHKDTKSHGQIALTFKNHHETLQHRFSDLSTKLHHPQTKTQHCIYRNLFGREQSSTEDRSH</sequence>
<dbReference type="EMBL" id="BGPR01008412">
    <property type="protein sequence ID" value="GBN33661.1"/>
    <property type="molecule type" value="Genomic_DNA"/>
</dbReference>
<comment type="caution">
    <text evidence="2">The sequence shown here is derived from an EMBL/GenBank/DDBJ whole genome shotgun (WGS) entry which is preliminary data.</text>
</comment>
<reference evidence="2 3" key="1">
    <citation type="journal article" date="2019" name="Sci. Rep.">
        <title>Orb-weaving spider Araneus ventricosus genome elucidates the spidroin gene catalogue.</title>
        <authorList>
            <person name="Kono N."/>
            <person name="Nakamura H."/>
            <person name="Ohtoshi R."/>
            <person name="Moran D.A.P."/>
            <person name="Shinohara A."/>
            <person name="Yoshida Y."/>
            <person name="Fujiwara M."/>
            <person name="Mori M."/>
            <person name="Tomita M."/>
            <person name="Arakawa K."/>
        </authorList>
    </citation>
    <scope>NUCLEOTIDE SEQUENCE [LARGE SCALE GENOMIC DNA]</scope>
</reference>
<feature type="region of interest" description="Disordered" evidence="1">
    <location>
        <begin position="1"/>
        <end position="52"/>
    </location>
</feature>